<evidence type="ECO:0000256" key="2">
    <source>
        <dbReference type="PIRNR" id="PIRNR000446"/>
    </source>
</evidence>
<protein>
    <recommendedName>
        <fullName evidence="1 2">Malonyl CoA-acyl carrier protein transacylase</fullName>
        <ecNumber evidence="2">2.3.1.39</ecNumber>
    </recommendedName>
</protein>
<dbReference type="KEGG" id="lrs:PX52LOC_06790"/>
<dbReference type="SUPFAM" id="SSF52151">
    <property type="entry name" value="FabD/lysophospholipase-like"/>
    <property type="match status" value="1"/>
</dbReference>
<feature type="active site" evidence="3">
    <location>
        <position position="95"/>
    </location>
</feature>
<dbReference type="SMART" id="SM00827">
    <property type="entry name" value="PKS_AT"/>
    <property type="match status" value="1"/>
</dbReference>
<organism evidence="5 6">
    <name type="scientific">Limnoglobus roseus</name>
    <dbReference type="NCBI Taxonomy" id="2598579"/>
    <lineage>
        <taxon>Bacteria</taxon>
        <taxon>Pseudomonadati</taxon>
        <taxon>Planctomycetota</taxon>
        <taxon>Planctomycetia</taxon>
        <taxon>Gemmatales</taxon>
        <taxon>Gemmataceae</taxon>
        <taxon>Limnoglobus</taxon>
    </lineage>
</organism>
<name>A0A5C1AKF7_9BACT</name>
<accession>A0A5C1AKF7</accession>
<keyword evidence="2" id="KW-0012">Acyltransferase</keyword>
<feature type="active site" evidence="3">
    <location>
        <position position="203"/>
    </location>
</feature>
<dbReference type="EMBL" id="CP042425">
    <property type="protein sequence ID" value="QEL19711.1"/>
    <property type="molecule type" value="Genomic_DNA"/>
</dbReference>
<dbReference type="PANTHER" id="PTHR47170:SF2">
    <property type="entry name" value="MALONYL-COA:ACP TRANSACYLASE (MAT) DOMAIN-CONTAINING PROTEIN"/>
    <property type="match status" value="1"/>
</dbReference>
<evidence type="ECO:0000313" key="6">
    <source>
        <dbReference type="Proteomes" id="UP000324974"/>
    </source>
</evidence>
<dbReference type="Pfam" id="PF00698">
    <property type="entry name" value="Acyl_transf_1"/>
    <property type="match status" value="1"/>
</dbReference>
<dbReference type="PANTHER" id="PTHR47170">
    <property type="entry name" value="MALONYL-COA ACP TRANSACYLASE, ACP-BINDING"/>
    <property type="match status" value="1"/>
</dbReference>
<dbReference type="AlphaFoldDB" id="A0A5C1AKF7"/>
<evidence type="ECO:0000259" key="4">
    <source>
        <dbReference type="SMART" id="SM00827"/>
    </source>
</evidence>
<dbReference type="InterPro" id="IPR052760">
    <property type="entry name" value="Mitochondrial_malonyltrans"/>
</dbReference>
<dbReference type="InterPro" id="IPR004410">
    <property type="entry name" value="Malonyl_CoA-ACP_transAc_FabD"/>
</dbReference>
<comment type="catalytic activity">
    <reaction evidence="2">
        <text>holo-[ACP] + malonyl-CoA = malonyl-[ACP] + CoA</text>
        <dbReference type="Rhea" id="RHEA:41792"/>
        <dbReference type="Rhea" id="RHEA-COMP:9623"/>
        <dbReference type="Rhea" id="RHEA-COMP:9685"/>
        <dbReference type="ChEBI" id="CHEBI:57287"/>
        <dbReference type="ChEBI" id="CHEBI:57384"/>
        <dbReference type="ChEBI" id="CHEBI:64479"/>
        <dbReference type="ChEBI" id="CHEBI:78449"/>
        <dbReference type="EC" id="2.3.1.39"/>
    </reaction>
</comment>
<dbReference type="InterPro" id="IPR024925">
    <property type="entry name" value="Malonyl_CoA-ACP_transAc"/>
</dbReference>
<gene>
    <name evidence="5" type="ORF">PX52LOC_06790</name>
</gene>
<dbReference type="NCBIfam" id="TIGR00128">
    <property type="entry name" value="fabD"/>
    <property type="match status" value="1"/>
</dbReference>
<dbReference type="Proteomes" id="UP000324974">
    <property type="component" value="Chromosome"/>
</dbReference>
<dbReference type="InterPro" id="IPR016035">
    <property type="entry name" value="Acyl_Trfase/lysoPLipase"/>
</dbReference>
<evidence type="ECO:0000313" key="5">
    <source>
        <dbReference type="EMBL" id="QEL19711.1"/>
    </source>
</evidence>
<dbReference type="PIRSF" id="PIRSF000446">
    <property type="entry name" value="Mct"/>
    <property type="match status" value="1"/>
</dbReference>
<dbReference type="OrthoDB" id="9805460at2"/>
<dbReference type="Gene3D" id="3.40.366.10">
    <property type="entry name" value="Malonyl-Coenzyme A Acyl Carrier Protein, domain 2"/>
    <property type="match status" value="1"/>
</dbReference>
<keyword evidence="2 5" id="KW-0808">Transferase</keyword>
<sequence>MSRLAFLFPGQGAQHVGMAGPLCDSSPSAKALFDEAAGILGYDLLHVCVQGPVERLNATDVSQPAIFVASLAALEQLKATTPALVNDVVATAGLSLGEYTSLVFAGAMSFADGLKVVKARGEAMQAAAEATPSGMASIIGLEAAEVESLAAEARPKGLIEVANLLCPGNTVVSGTAVAIDEVCRIAETRNLRAIRLAVAGAFHTELMKPADQKLAAVLDAVQIQPPRIPVWSNVDAKPHTDPAEIRGLLVRQVLAPVRWEETIRGLLAEGVEKFYEIGPGRVLAGLIKRVSRKMEIVNVTA</sequence>
<dbReference type="InterPro" id="IPR014043">
    <property type="entry name" value="Acyl_transferase_dom"/>
</dbReference>
<dbReference type="InterPro" id="IPR016036">
    <property type="entry name" value="Malonyl_transacylase_ACP-bd"/>
</dbReference>
<keyword evidence="6" id="KW-1185">Reference proteome</keyword>
<evidence type="ECO:0000256" key="1">
    <source>
        <dbReference type="ARBA" id="ARBA00018953"/>
    </source>
</evidence>
<comment type="similarity">
    <text evidence="2">Belongs to the fabD family.</text>
</comment>
<dbReference type="EC" id="2.3.1.39" evidence="2"/>
<dbReference type="RefSeq" id="WP_149114074.1">
    <property type="nucleotide sequence ID" value="NZ_CP042425.1"/>
</dbReference>
<dbReference type="InterPro" id="IPR001227">
    <property type="entry name" value="Ac_transferase_dom_sf"/>
</dbReference>
<dbReference type="SUPFAM" id="SSF55048">
    <property type="entry name" value="Probable ACP-binding domain of malonyl-CoA ACP transacylase"/>
    <property type="match status" value="1"/>
</dbReference>
<feature type="domain" description="Malonyl-CoA:ACP transacylase (MAT)" evidence="4">
    <location>
        <begin position="7"/>
        <end position="294"/>
    </location>
</feature>
<dbReference type="Gene3D" id="3.30.70.250">
    <property type="entry name" value="Malonyl-CoA ACP transacylase, ACP-binding"/>
    <property type="match status" value="1"/>
</dbReference>
<dbReference type="GO" id="GO:0004314">
    <property type="term" value="F:[acyl-carrier-protein] S-malonyltransferase activity"/>
    <property type="evidence" value="ECO:0007669"/>
    <property type="project" value="UniProtKB-EC"/>
</dbReference>
<reference evidence="6" key="1">
    <citation type="submission" date="2019-08" db="EMBL/GenBank/DDBJ databases">
        <title>Limnoglobus roseus gen. nov., sp. nov., a novel freshwater planctomycete with a giant genome from the family Gemmataceae.</title>
        <authorList>
            <person name="Kulichevskaya I.S."/>
            <person name="Naumoff D.G."/>
            <person name="Miroshnikov K."/>
            <person name="Ivanova A."/>
            <person name="Philippov D.A."/>
            <person name="Hakobyan A."/>
            <person name="Rijpstra I.C."/>
            <person name="Sinninghe Damste J.S."/>
            <person name="Liesack W."/>
            <person name="Dedysh S.N."/>
        </authorList>
    </citation>
    <scope>NUCLEOTIDE SEQUENCE [LARGE SCALE GENOMIC DNA]</scope>
    <source>
        <strain evidence="6">PX52</strain>
    </source>
</reference>
<proteinExistence type="inferred from homology"/>
<evidence type="ECO:0000256" key="3">
    <source>
        <dbReference type="PIRSR" id="PIRSR000446-1"/>
    </source>
</evidence>